<dbReference type="InterPro" id="IPR009389">
    <property type="entry name" value="DUF1045"/>
</dbReference>
<reference evidence="1 2" key="1">
    <citation type="submission" date="2017-10" db="EMBL/GenBank/DDBJ databases">
        <title>Sedimentibacterium mangrovi gen. nov., sp. nov., a novel member of family Phyllobacteriacea isolated from mangrove sediment.</title>
        <authorList>
            <person name="Liao H."/>
            <person name="Tian Y."/>
        </authorList>
    </citation>
    <scope>NUCLEOTIDE SEQUENCE [LARGE SCALE GENOMIC DNA]</scope>
    <source>
        <strain evidence="1 2">X9-2-2</strain>
    </source>
</reference>
<protein>
    <recommendedName>
        <fullName evidence="3">Phosphonate metabolism protein</fullName>
    </recommendedName>
</protein>
<proteinExistence type="predicted"/>
<comment type="caution">
    <text evidence="1">The sequence shown here is derived from an EMBL/GenBank/DDBJ whole genome shotgun (WGS) entry which is preliminary data.</text>
</comment>
<organism evidence="1 2">
    <name type="scientific">Zhengella mangrovi</name>
    <dbReference type="NCBI Taxonomy" id="1982044"/>
    <lineage>
        <taxon>Bacteria</taxon>
        <taxon>Pseudomonadati</taxon>
        <taxon>Pseudomonadota</taxon>
        <taxon>Alphaproteobacteria</taxon>
        <taxon>Hyphomicrobiales</taxon>
        <taxon>Notoacmeibacteraceae</taxon>
        <taxon>Zhengella</taxon>
    </lineage>
</organism>
<gene>
    <name evidence="1" type="ORF">CSC94_01895</name>
</gene>
<dbReference type="PIRSF" id="PIRSF033328">
    <property type="entry name" value="Phest_Mll4975"/>
    <property type="match status" value="1"/>
</dbReference>
<name>A0A2G1QTC0_9HYPH</name>
<dbReference type="OrthoDB" id="4954742at2"/>
<dbReference type="RefSeq" id="WP_099303170.1">
    <property type="nucleotide sequence ID" value="NZ_PDVP01000001.1"/>
</dbReference>
<dbReference type="EMBL" id="PDVP01000001">
    <property type="protein sequence ID" value="PHP68773.1"/>
    <property type="molecule type" value="Genomic_DNA"/>
</dbReference>
<dbReference type="Pfam" id="PF06299">
    <property type="entry name" value="DUF1045"/>
    <property type="match status" value="1"/>
</dbReference>
<dbReference type="AlphaFoldDB" id="A0A2G1QTC0"/>
<dbReference type="NCBIfam" id="TIGR03223">
    <property type="entry name" value="Phn_opern_protn"/>
    <property type="match status" value="1"/>
</dbReference>
<evidence type="ECO:0000313" key="1">
    <source>
        <dbReference type="EMBL" id="PHP68773.1"/>
    </source>
</evidence>
<sequence>MRYAIYFTPPPEDGLTRVAVNWLGRDAFTGQTVAAPAIGAMERAEVAFHTAAPRRYGFHATLKPPFRLAENTTETALVAAFDAFCETREPFLVPRFQVSQIDGFFALTPTEPSVGLDTLAADCVRAFDRFRAPLSEEEILRRQTARMQPRELRYLHQWGYPYVFEAFRFHMTLTGRVPAGEADRVRRTLADFFGPVLNEPVDVANLALFIEPEAGAPFEVLRLQSFGTTKSRKTA</sequence>
<accession>A0A2G1QTC0</accession>
<dbReference type="Proteomes" id="UP000221168">
    <property type="component" value="Unassembled WGS sequence"/>
</dbReference>
<evidence type="ECO:0008006" key="3">
    <source>
        <dbReference type="Google" id="ProtNLM"/>
    </source>
</evidence>
<keyword evidence="2" id="KW-1185">Reference proteome</keyword>
<evidence type="ECO:0000313" key="2">
    <source>
        <dbReference type="Proteomes" id="UP000221168"/>
    </source>
</evidence>